<name>A0A6G1EGB9_9ORYZ</name>
<feature type="region of interest" description="Disordered" evidence="3">
    <location>
        <begin position="177"/>
        <end position="209"/>
    </location>
</feature>
<feature type="compositionally biased region" description="Polar residues" evidence="3">
    <location>
        <begin position="40"/>
        <end position="49"/>
    </location>
</feature>
<feature type="compositionally biased region" description="Basic and acidic residues" evidence="3">
    <location>
        <begin position="64"/>
        <end position="75"/>
    </location>
</feature>
<protein>
    <recommendedName>
        <fullName evidence="6">DUF4005 domain-containing protein</fullName>
    </recommendedName>
</protein>
<keyword evidence="1" id="KW-0112">Calmodulin-binding</keyword>
<feature type="region of interest" description="Disordered" evidence="3">
    <location>
        <begin position="279"/>
        <end position="434"/>
    </location>
</feature>
<dbReference type="PROSITE" id="PS50096">
    <property type="entry name" value="IQ"/>
    <property type="match status" value="1"/>
</dbReference>
<feature type="region of interest" description="Disordered" evidence="3">
    <location>
        <begin position="16"/>
        <end position="93"/>
    </location>
</feature>
<feature type="compositionally biased region" description="Basic and acidic residues" evidence="3">
    <location>
        <begin position="458"/>
        <end position="468"/>
    </location>
</feature>
<dbReference type="PANTHER" id="PTHR32295:SF100">
    <property type="entry name" value="OS05G0463300 PROTEIN"/>
    <property type="match status" value="1"/>
</dbReference>
<evidence type="ECO:0008006" key="6">
    <source>
        <dbReference type="Google" id="ProtNLM"/>
    </source>
</evidence>
<evidence type="ECO:0000256" key="3">
    <source>
        <dbReference type="SAM" id="MobiDB-lite"/>
    </source>
</evidence>
<gene>
    <name evidence="4" type="ORF">E2562_007715</name>
</gene>
<feature type="region of interest" description="Disordered" evidence="3">
    <location>
        <begin position="447"/>
        <end position="512"/>
    </location>
</feature>
<accession>A0A6G1EGB9</accession>
<comment type="caution">
    <text evidence="4">The sequence shown here is derived from an EMBL/GenBank/DDBJ whole genome shotgun (WGS) entry which is preliminary data.</text>
</comment>
<feature type="compositionally biased region" description="Low complexity" evidence="3">
    <location>
        <begin position="311"/>
        <end position="322"/>
    </location>
</feature>
<proteinExistence type="inferred from homology"/>
<organism evidence="4 5">
    <name type="scientific">Oryza meyeriana var. granulata</name>
    <dbReference type="NCBI Taxonomy" id="110450"/>
    <lineage>
        <taxon>Eukaryota</taxon>
        <taxon>Viridiplantae</taxon>
        <taxon>Streptophyta</taxon>
        <taxon>Embryophyta</taxon>
        <taxon>Tracheophyta</taxon>
        <taxon>Spermatophyta</taxon>
        <taxon>Magnoliopsida</taxon>
        <taxon>Liliopsida</taxon>
        <taxon>Poales</taxon>
        <taxon>Poaceae</taxon>
        <taxon>BOP clade</taxon>
        <taxon>Oryzoideae</taxon>
        <taxon>Oryzeae</taxon>
        <taxon>Oryzinae</taxon>
        <taxon>Oryza</taxon>
        <taxon>Oryza meyeriana</taxon>
    </lineage>
</organism>
<dbReference type="InterPro" id="IPR000048">
    <property type="entry name" value="IQ_motif_EF-hand-BS"/>
</dbReference>
<dbReference type="Pfam" id="PF00612">
    <property type="entry name" value="IQ"/>
    <property type="match status" value="1"/>
</dbReference>
<sequence>MGRKGRWFDAVQRVLSTSENDHEENQGKGKRSTLKKILQFSKSNPSTSAQQLHDHPPPLPQPDRQQDERTKEAKSAESQQSSHHATAAATAQAAAAVVTGPTTTAPRTPALSVEELAAVKIQTACRVYLARRAHQARGMDRLMSLMEGIAVRRQTDEALYCMQTMTRVQTQIHSRRVKTEEDKKALKSQVHVKQGADKTKIGEGWDHGHQSKEQMEAVLTMKQEAASRRQRALAYAFSHQWSNRKPSSARAAPPPMFMDTGNPNWGWSWAERWLAAASPWESQTTPDNNGRAPAGKGGAGGRRVSISVQIPTTPTGGRFTRPPSCPSPSTPTPRSPSVPWRTSAVPPTSPGASPFHRSAAAASGLRRTTSLQPERRPRSSQELRPVGSSSPVHGEKGAVFSLRRTTSLRSGELPRRLSLGGAVPARDDAASAPLTPSYMQTTKSVRAKAARPAAVELPAERTTPDHHQLPSPSVINRCLSLSFADKPSVSSPSKAKAERSTPRRSRPPSPRF</sequence>
<evidence type="ECO:0000256" key="2">
    <source>
        <dbReference type="ARBA" id="ARBA00024341"/>
    </source>
</evidence>
<feature type="compositionally biased region" description="Basic and acidic residues" evidence="3">
    <location>
        <begin position="194"/>
        <end position="209"/>
    </location>
</feature>
<dbReference type="PANTHER" id="PTHR32295">
    <property type="entry name" value="IQ-DOMAIN 5-RELATED"/>
    <property type="match status" value="1"/>
</dbReference>
<evidence type="ECO:0000256" key="1">
    <source>
        <dbReference type="ARBA" id="ARBA00022860"/>
    </source>
</evidence>
<dbReference type="EMBL" id="SPHZ02000003">
    <property type="protein sequence ID" value="KAF0923860.1"/>
    <property type="molecule type" value="Genomic_DNA"/>
</dbReference>
<dbReference type="AlphaFoldDB" id="A0A6G1EGB9"/>
<comment type="similarity">
    <text evidence="2">Belongs to the IQD family.</text>
</comment>
<feature type="compositionally biased region" description="Pro residues" evidence="3">
    <location>
        <begin position="323"/>
        <end position="336"/>
    </location>
</feature>
<keyword evidence="5" id="KW-1185">Reference proteome</keyword>
<dbReference type="Proteomes" id="UP000479710">
    <property type="component" value="Unassembled WGS sequence"/>
</dbReference>
<evidence type="ECO:0000313" key="4">
    <source>
        <dbReference type="EMBL" id="KAF0923860.1"/>
    </source>
</evidence>
<reference evidence="4 5" key="1">
    <citation type="submission" date="2019-11" db="EMBL/GenBank/DDBJ databases">
        <title>Whole genome sequence of Oryza granulata.</title>
        <authorList>
            <person name="Li W."/>
        </authorList>
    </citation>
    <scope>NUCLEOTIDE SEQUENCE [LARGE SCALE GENOMIC DNA]</scope>
    <source>
        <strain evidence="5">cv. Menghai</strain>
        <tissue evidence="4">Leaf</tissue>
    </source>
</reference>
<evidence type="ECO:0000313" key="5">
    <source>
        <dbReference type="Proteomes" id="UP000479710"/>
    </source>
</evidence>
<dbReference type="GO" id="GO:0005516">
    <property type="term" value="F:calmodulin binding"/>
    <property type="evidence" value="ECO:0007669"/>
    <property type="project" value="UniProtKB-KW"/>
</dbReference>
<dbReference type="OrthoDB" id="694389at2759"/>